<gene>
    <name evidence="4" type="ORF">WUBG_14124</name>
</gene>
<dbReference type="GO" id="GO:0045292">
    <property type="term" value="P:mRNA cis splicing, via spliceosome"/>
    <property type="evidence" value="ECO:0007669"/>
    <property type="project" value="TreeGrafter"/>
</dbReference>
<evidence type="ECO:0000313" key="4">
    <source>
        <dbReference type="EMBL" id="EJW74967.1"/>
    </source>
</evidence>
<dbReference type="AlphaFoldDB" id="J9ED70"/>
<dbReference type="InterPro" id="IPR018816">
    <property type="entry name" value="Cactin_central"/>
</dbReference>
<feature type="compositionally biased region" description="Basic and acidic residues" evidence="2">
    <location>
        <begin position="39"/>
        <end position="56"/>
    </location>
</feature>
<feature type="compositionally biased region" description="Basic residues" evidence="2">
    <location>
        <begin position="1"/>
        <end position="14"/>
    </location>
</feature>
<organism evidence="4 5">
    <name type="scientific">Wuchereria bancrofti</name>
    <dbReference type="NCBI Taxonomy" id="6293"/>
    <lineage>
        <taxon>Eukaryota</taxon>
        <taxon>Metazoa</taxon>
        <taxon>Ecdysozoa</taxon>
        <taxon>Nematoda</taxon>
        <taxon>Chromadorea</taxon>
        <taxon>Rhabditida</taxon>
        <taxon>Spirurina</taxon>
        <taxon>Spiruromorpha</taxon>
        <taxon>Filarioidea</taxon>
        <taxon>Onchocercidae</taxon>
        <taxon>Wuchereria</taxon>
    </lineage>
</organism>
<proteinExistence type="predicted"/>
<reference evidence="5" key="1">
    <citation type="submission" date="2012-08" db="EMBL/GenBank/DDBJ databases">
        <title>The Genome Sequence of Wuchereria bancrofti.</title>
        <authorList>
            <person name="Nutman T.B."/>
            <person name="Fink D.L."/>
            <person name="Russ C."/>
            <person name="Young S."/>
            <person name="Zeng Q."/>
            <person name="Koehrsen M."/>
            <person name="Alvarado L."/>
            <person name="Berlin A."/>
            <person name="Chapman S.B."/>
            <person name="Chen Z."/>
            <person name="Freedman E."/>
            <person name="Gellesch M."/>
            <person name="Goldberg J."/>
            <person name="Griggs A."/>
            <person name="Gujja S."/>
            <person name="Heilman E.R."/>
            <person name="Heiman D."/>
            <person name="Hepburn T."/>
            <person name="Howarth C."/>
            <person name="Jen D."/>
            <person name="Larson L."/>
            <person name="Lewis B."/>
            <person name="Mehta T."/>
            <person name="Park D."/>
            <person name="Pearson M."/>
            <person name="Roberts A."/>
            <person name="Saif S."/>
            <person name="Shea T."/>
            <person name="Shenoy N."/>
            <person name="Sisk P."/>
            <person name="Stolte C."/>
            <person name="Sykes S."/>
            <person name="Walk T."/>
            <person name="White J."/>
            <person name="Yandava C."/>
            <person name="Haas B."/>
            <person name="Henn M.R."/>
            <person name="Nusbaum C."/>
            <person name="Birren B."/>
        </authorList>
    </citation>
    <scope>NUCLEOTIDE SEQUENCE [LARGE SCALE GENOMIC DNA]</scope>
    <source>
        <strain evidence="5">NA</strain>
    </source>
</reference>
<dbReference type="Pfam" id="PF10312">
    <property type="entry name" value="Cactin_mid"/>
    <property type="match status" value="1"/>
</dbReference>
<evidence type="ECO:0000259" key="3">
    <source>
        <dbReference type="Pfam" id="PF10312"/>
    </source>
</evidence>
<dbReference type="GO" id="GO:0005737">
    <property type="term" value="C:cytoplasm"/>
    <property type="evidence" value="ECO:0007669"/>
    <property type="project" value="TreeGrafter"/>
</dbReference>
<evidence type="ECO:0000256" key="1">
    <source>
        <dbReference type="SAM" id="Coils"/>
    </source>
</evidence>
<dbReference type="Proteomes" id="UP000004810">
    <property type="component" value="Unassembled WGS sequence"/>
</dbReference>
<comment type="caution">
    <text evidence="4">The sequence shown here is derived from an EMBL/GenBank/DDBJ whole genome shotgun (WGS) entry which is preliminary data.</text>
</comment>
<name>J9ED70_WUCBA</name>
<accession>J9ED70</accession>
<dbReference type="PANTHER" id="PTHR21737">
    <property type="entry name" value="POLYGLUTAMINE BINDING PROTEIN 1/MARVEL MEMBRANE-ASSOCIATING DOMAIN CONTAINING 3"/>
    <property type="match status" value="1"/>
</dbReference>
<protein>
    <recommendedName>
        <fullName evidence="3">Splicing factor cactin central domain-containing protein</fullName>
    </recommendedName>
</protein>
<keyword evidence="1" id="KW-0175">Coiled coil</keyword>
<dbReference type="GO" id="GO:0005681">
    <property type="term" value="C:spliceosomal complex"/>
    <property type="evidence" value="ECO:0007669"/>
    <property type="project" value="TreeGrafter"/>
</dbReference>
<sequence>MGHKDKDKRKRRHEREHDNERRKKKKQRKHHEHNSLSSDSDKDDRFDQRLNALREEKKRKKKKEKEKKKEMETSEEKKPDAEKESSFTFDDEAKYTNTNNPFNDPNLTSTFIWTKKLAAEGKAELSLKQIEKMNRDRTLKNLAEMEELKRNREARDAAREDLEMIKRDEERRHNSDWYATEEGFLLSQAKLRTQIRLKEGRAKPIDFLARYISCDNEKIENMKDEEFELVDPVTYLRGLKIRDLEDLLEDIKVYRRVDPTDNSIWWTDFCTVVRHEIRKLSNDVNSTYARESVHNSVQSDITKLFKVCFAFSQSSTTL</sequence>
<evidence type="ECO:0000256" key="2">
    <source>
        <dbReference type="SAM" id="MobiDB-lite"/>
    </source>
</evidence>
<evidence type="ECO:0000313" key="5">
    <source>
        <dbReference type="Proteomes" id="UP000004810"/>
    </source>
</evidence>
<dbReference type="PANTHER" id="PTHR21737:SF4">
    <property type="entry name" value="SPLICING FACTOR CACTIN"/>
    <property type="match status" value="1"/>
</dbReference>
<feature type="coiled-coil region" evidence="1">
    <location>
        <begin position="135"/>
        <end position="168"/>
    </location>
</feature>
<feature type="compositionally biased region" description="Polar residues" evidence="2">
    <location>
        <begin position="95"/>
        <end position="106"/>
    </location>
</feature>
<feature type="domain" description="Splicing factor cactin central" evidence="3">
    <location>
        <begin position="167"/>
        <end position="306"/>
    </location>
</feature>
<feature type="compositionally biased region" description="Basic residues" evidence="2">
    <location>
        <begin position="22"/>
        <end position="32"/>
    </location>
</feature>
<feature type="compositionally biased region" description="Basic residues" evidence="2">
    <location>
        <begin position="57"/>
        <end position="66"/>
    </location>
</feature>
<feature type="compositionally biased region" description="Basic and acidic residues" evidence="2">
    <location>
        <begin position="67"/>
        <end position="85"/>
    </location>
</feature>
<feature type="region of interest" description="Disordered" evidence="2">
    <location>
        <begin position="1"/>
        <end position="106"/>
    </location>
</feature>
<dbReference type="EMBL" id="ADBV01011317">
    <property type="protein sequence ID" value="EJW74967.1"/>
    <property type="molecule type" value="Genomic_DNA"/>
</dbReference>